<dbReference type="HOGENOM" id="CLU_2687286_0_0_1"/>
<proteinExistence type="predicted"/>
<evidence type="ECO:0000313" key="1">
    <source>
        <dbReference type="EMBL" id="KIL64163.1"/>
    </source>
</evidence>
<protein>
    <submittedName>
        <fullName evidence="1">Uncharacterized protein</fullName>
    </submittedName>
</protein>
<dbReference type="AlphaFoldDB" id="A0A0C2X612"/>
<dbReference type="Proteomes" id="UP000054549">
    <property type="component" value="Unassembled WGS sequence"/>
</dbReference>
<accession>A0A0C2X612</accession>
<gene>
    <name evidence="1" type="ORF">M378DRAFT_163642</name>
</gene>
<sequence>MRTQTIHILTPLVGFKFAEATAILLNASTNSGTPQHTVRHNNRSLLNAHEKHIRDSFNRHPCTRLLSFAHKDSF</sequence>
<dbReference type="InParanoid" id="A0A0C2X612"/>
<evidence type="ECO:0000313" key="2">
    <source>
        <dbReference type="Proteomes" id="UP000054549"/>
    </source>
</evidence>
<name>A0A0C2X612_AMAMK</name>
<organism evidence="1 2">
    <name type="scientific">Amanita muscaria (strain Koide BX008)</name>
    <dbReference type="NCBI Taxonomy" id="946122"/>
    <lineage>
        <taxon>Eukaryota</taxon>
        <taxon>Fungi</taxon>
        <taxon>Dikarya</taxon>
        <taxon>Basidiomycota</taxon>
        <taxon>Agaricomycotina</taxon>
        <taxon>Agaricomycetes</taxon>
        <taxon>Agaricomycetidae</taxon>
        <taxon>Agaricales</taxon>
        <taxon>Pluteineae</taxon>
        <taxon>Amanitaceae</taxon>
        <taxon>Amanita</taxon>
    </lineage>
</organism>
<keyword evidence="2" id="KW-1185">Reference proteome</keyword>
<dbReference type="EMBL" id="KN818252">
    <property type="protein sequence ID" value="KIL64163.1"/>
    <property type="molecule type" value="Genomic_DNA"/>
</dbReference>
<reference evidence="1 2" key="1">
    <citation type="submission" date="2014-04" db="EMBL/GenBank/DDBJ databases">
        <title>Evolutionary Origins and Diversification of the Mycorrhizal Mutualists.</title>
        <authorList>
            <consortium name="DOE Joint Genome Institute"/>
            <consortium name="Mycorrhizal Genomics Consortium"/>
            <person name="Kohler A."/>
            <person name="Kuo A."/>
            <person name="Nagy L.G."/>
            <person name="Floudas D."/>
            <person name="Copeland A."/>
            <person name="Barry K.W."/>
            <person name="Cichocki N."/>
            <person name="Veneault-Fourrey C."/>
            <person name="LaButti K."/>
            <person name="Lindquist E.A."/>
            <person name="Lipzen A."/>
            <person name="Lundell T."/>
            <person name="Morin E."/>
            <person name="Murat C."/>
            <person name="Riley R."/>
            <person name="Ohm R."/>
            <person name="Sun H."/>
            <person name="Tunlid A."/>
            <person name="Henrissat B."/>
            <person name="Grigoriev I.V."/>
            <person name="Hibbett D.S."/>
            <person name="Martin F."/>
        </authorList>
    </citation>
    <scope>NUCLEOTIDE SEQUENCE [LARGE SCALE GENOMIC DNA]</scope>
    <source>
        <strain evidence="1 2">Koide BX008</strain>
    </source>
</reference>